<evidence type="ECO:0000313" key="3">
    <source>
        <dbReference type="Proteomes" id="UP001415857"/>
    </source>
</evidence>
<feature type="transmembrane region" description="Helical" evidence="1">
    <location>
        <begin position="81"/>
        <end position="104"/>
    </location>
</feature>
<comment type="caution">
    <text evidence="2">The sequence shown here is derived from an EMBL/GenBank/DDBJ whole genome shotgun (WGS) entry which is preliminary data.</text>
</comment>
<keyword evidence="3" id="KW-1185">Reference proteome</keyword>
<organism evidence="2 3">
    <name type="scientific">Liquidambar formosana</name>
    <name type="common">Formosan gum</name>
    <dbReference type="NCBI Taxonomy" id="63359"/>
    <lineage>
        <taxon>Eukaryota</taxon>
        <taxon>Viridiplantae</taxon>
        <taxon>Streptophyta</taxon>
        <taxon>Embryophyta</taxon>
        <taxon>Tracheophyta</taxon>
        <taxon>Spermatophyta</taxon>
        <taxon>Magnoliopsida</taxon>
        <taxon>eudicotyledons</taxon>
        <taxon>Gunneridae</taxon>
        <taxon>Pentapetalae</taxon>
        <taxon>Saxifragales</taxon>
        <taxon>Altingiaceae</taxon>
        <taxon>Liquidambar</taxon>
    </lineage>
</organism>
<evidence type="ECO:0000313" key="2">
    <source>
        <dbReference type="EMBL" id="KAK9269053.1"/>
    </source>
</evidence>
<sequence>MAQHLMYCYRFGSVDFESLRKKPYSCKVSPVKATSSCSRKIIKKEKELVIAQQVLSCFIISYLYELLIPKRWTKAKRRHTVLVRIGVGMACSILCCIAACLVEVHRLKLIKMKNLQNNTDEPISMSVFCWFGQTINSSHLDKYYTMLAALSLGNLCFYYIVSTCIFAQNEAQRVEVELIGISVVDAIENVLSTKTDQSFSRSMIWPYRLRSLYRRSSRKVVV</sequence>
<reference evidence="2 3" key="1">
    <citation type="journal article" date="2024" name="Plant J.">
        <title>Genome sequences and population genomics reveal climatic adaptation and genomic divergence between two closely related sweetgum species.</title>
        <authorList>
            <person name="Xu W.Q."/>
            <person name="Ren C.Q."/>
            <person name="Zhang X.Y."/>
            <person name="Comes H.P."/>
            <person name="Liu X.H."/>
            <person name="Li Y.G."/>
            <person name="Kettle C.J."/>
            <person name="Jalonen R."/>
            <person name="Gaisberger H."/>
            <person name="Ma Y.Z."/>
            <person name="Qiu Y.X."/>
        </authorList>
    </citation>
    <scope>NUCLEOTIDE SEQUENCE [LARGE SCALE GENOMIC DNA]</scope>
    <source>
        <strain evidence="2">Hangzhou</strain>
    </source>
</reference>
<keyword evidence="1" id="KW-0812">Transmembrane</keyword>
<keyword evidence="1" id="KW-1133">Transmembrane helix</keyword>
<protein>
    <submittedName>
        <fullName evidence="2">Uncharacterized protein</fullName>
    </submittedName>
</protein>
<keyword evidence="1" id="KW-0472">Membrane</keyword>
<proteinExistence type="predicted"/>
<dbReference type="PANTHER" id="PTHR11654">
    <property type="entry name" value="OLIGOPEPTIDE TRANSPORTER-RELATED"/>
    <property type="match status" value="1"/>
</dbReference>
<feature type="transmembrane region" description="Helical" evidence="1">
    <location>
        <begin position="143"/>
        <end position="161"/>
    </location>
</feature>
<dbReference type="Proteomes" id="UP001415857">
    <property type="component" value="Unassembled WGS sequence"/>
</dbReference>
<dbReference type="Gene3D" id="1.20.1250.20">
    <property type="entry name" value="MFS general substrate transporter like domains"/>
    <property type="match status" value="2"/>
</dbReference>
<dbReference type="EMBL" id="JBBPBK010000015">
    <property type="protein sequence ID" value="KAK9269053.1"/>
    <property type="molecule type" value="Genomic_DNA"/>
</dbReference>
<accession>A0AAP0R5M9</accession>
<gene>
    <name evidence="2" type="ORF">L1049_000821</name>
</gene>
<dbReference type="InterPro" id="IPR036259">
    <property type="entry name" value="MFS_trans_sf"/>
</dbReference>
<name>A0AAP0R5M9_LIQFO</name>
<dbReference type="AlphaFoldDB" id="A0AAP0R5M9"/>
<evidence type="ECO:0000256" key="1">
    <source>
        <dbReference type="SAM" id="Phobius"/>
    </source>
</evidence>